<protein>
    <recommendedName>
        <fullName evidence="5">SET and RING associated domain-containing protein</fullName>
    </recommendedName>
</protein>
<evidence type="ECO:0000259" key="1">
    <source>
        <dbReference type="Pfam" id="PF18491"/>
    </source>
</evidence>
<evidence type="ECO:0000313" key="3">
    <source>
        <dbReference type="EMBL" id="WBE25805.1"/>
    </source>
</evidence>
<feature type="domain" description="PvuRts1 I-like SET and RING associated" evidence="1">
    <location>
        <begin position="140"/>
        <end position="281"/>
    </location>
</feature>
<accession>A0AAE9VSX7</accession>
<dbReference type="KEGG" id="dce:O6P33_02885"/>
<organism evidence="3 4">
    <name type="scientific">Denitrificimonas caeni</name>
    <dbReference type="NCBI Taxonomy" id="521720"/>
    <lineage>
        <taxon>Bacteria</taxon>
        <taxon>Pseudomonadati</taxon>
        <taxon>Pseudomonadota</taxon>
        <taxon>Gammaproteobacteria</taxon>
        <taxon>Pseudomonadales</taxon>
        <taxon>Pseudomonadaceae</taxon>
        <taxon>Denitrificimonas</taxon>
    </lineage>
</organism>
<dbReference type="Gene3D" id="3.40.960.10">
    <property type="entry name" value="VSR Endonuclease"/>
    <property type="match status" value="1"/>
</dbReference>
<dbReference type="Proteomes" id="UP001212189">
    <property type="component" value="Chromosome"/>
</dbReference>
<evidence type="ECO:0000259" key="2">
    <source>
        <dbReference type="Pfam" id="PF21598"/>
    </source>
</evidence>
<evidence type="ECO:0000313" key="4">
    <source>
        <dbReference type="Proteomes" id="UP001212189"/>
    </source>
</evidence>
<feature type="domain" description="Restriction endonuclease PvuRts1 I-like N-terminal" evidence="2">
    <location>
        <begin position="5"/>
        <end position="119"/>
    </location>
</feature>
<dbReference type="Pfam" id="PF18491">
    <property type="entry name" value="SRA"/>
    <property type="match status" value="1"/>
</dbReference>
<keyword evidence="4" id="KW-1185">Reference proteome</keyword>
<evidence type="ECO:0008006" key="5">
    <source>
        <dbReference type="Google" id="ProtNLM"/>
    </source>
</evidence>
<dbReference type="InterPro" id="IPR048797">
    <property type="entry name" value="PvuRts1I-like_N"/>
</dbReference>
<dbReference type="AlphaFoldDB" id="A0AAE9VSX7"/>
<dbReference type="InterPro" id="IPR040674">
    <property type="entry name" value="PvuRts1I-like_SRA"/>
</dbReference>
<name>A0AAE9VSX7_9GAMM</name>
<gene>
    <name evidence="3" type="ORF">O6P33_02885</name>
</gene>
<proteinExistence type="predicted"/>
<sequence>MNKKEYITRQLGRTKNKKYEAYVVTRIIHLLNDLTVKFVTQQYVTRPEGRALTDLYFTQFNLHIEVDEGHHFNGANIAADKLREADIINATGHQIIRIDATQSLEEINDKVKETVDKIKEIKRSTSFIPWDIDSEFNSETYIQRGYIDIADDVAFKTIKDACNCFGHNYTGYQRAGASHPDIDTILWFPKLFENGEWDNQISRDEETITERNINDDKAKSYILSHIEDKEKYKHKRIVFAKVKGNLGDILYRFRGLYELDTKNSTEKTGLIWHRTATRVNTYKQNQC</sequence>
<reference evidence="3 4" key="1">
    <citation type="submission" date="2022-12" db="EMBL/GenBank/DDBJ databases">
        <title>Coexistence and Characterization of a Novel Tigecycline Resistance gene tet(X) variant and blaNDM-1 in a Pseudomonas caeni Isolate of Chicken Origin.</title>
        <authorList>
            <person name="Lu X."/>
            <person name="Zhang L."/>
            <person name="Li R."/>
            <person name="Wang Z."/>
        </authorList>
    </citation>
    <scope>NUCLEOTIDE SEQUENCE [LARGE SCALE GENOMIC DNA]</scope>
    <source>
        <strain evidence="3 4">CE14</strain>
    </source>
</reference>
<dbReference type="EMBL" id="CP114976">
    <property type="protein sequence ID" value="WBE25805.1"/>
    <property type="molecule type" value="Genomic_DNA"/>
</dbReference>
<dbReference type="Pfam" id="PF21598">
    <property type="entry name" value="PvuRts1I-like_N"/>
    <property type="match status" value="1"/>
</dbReference>
<dbReference type="REBASE" id="682983">
    <property type="entry name" value="DcaCE14ORF2885P"/>
</dbReference>
<dbReference type="RefSeq" id="WP_269818747.1">
    <property type="nucleotide sequence ID" value="NZ_CP114976.1"/>
</dbReference>